<reference evidence="1 2" key="1">
    <citation type="submission" date="2019-02" db="EMBL/GenBank/DDBJ databases">
        <title>Deep-cultivation of Planctomycetes and their phenomic and genomic characterization uncovers novel biology.</title>
        <authorList>
            <person name="Wiegand S."/>
            <person name="Jogler M."/>
            <person name="Boedeker C."/>
            <person name="Pinto D."/>
            <person name="Vollmers J."/>
            <person name="Rivas-Marin E."/>
            <person name="Kohn T."/>
            <person name="Peeters S.H."/>
            <person name="Heuer A."/>
            <person name="Rast P."/>
            <person name="Oberbeckmann S."/>
            <person name="Bunk B."/>
            <person name="Jeske O."/>
            <person name="Meyerdierks A."/>
            <person name="Storesund J.E."/>
            <person name="Kallscheuer N."/>
            <person name="Luecker S."/>
            <person name="Lage O.M."/>
            <person name="Pohl T."/>
            <person name="Merkel B.J."/>
            <person name="Hornburger P."/>
            <person name="Mueller R.-W."/>
            <person name="Bruemmer F."/>
            <person name="Labrenz M."/>
            <person name="Spormann A.M."/>
            <person name="Op den Camp H."/>
            <person name="Overmann J."/>
            <person name="Amann R."/>
            <person name="Jetten M.S.M."/>
            <person name="Mascher T."/>
            <person name="Medema M.H."/>
            <person name="Devos D.P."/>
            <person name="Kaster A.-K."/>
            <person name="Ovreas L."/>
            <person name="Rohde M."/>
            <person name="Galperin M.Y."/>
            <person name="Jogler C."/>
        </authorList>
    </citation>
    <scope>NUCLEOTIDE SEQUENCE [LARGE SCALE GENOMIC DNA]</scope>
    <source>
        <strain evidence="1 2">FF011L</strain>
    </source>
</reference>
<sequence>MPPPIRSLSASVIRGPKICVDTNAQRLVDLVMVAFRLARQAATGRVKFDSAAKPNQKTSTPILLKYVVHCFCPVRGHLLEGDSHGSLSFA</sequence>
<proteinExistence type="predicted"/>
<dbReference type="AlphaFoldDB" id="A0A517MDC8"/>
<protein>
    <submittedName>
        <fullName evidence="1">Uncharacterized protein</fullName>
    </submittedName>
</protein>
<evidence type="ECO:0000313" key="1">
    <source>
        <dbReference type="EMBL" id="QDS92891.1"/>
    </source>
</evidence>
<accession>A0A517MDC8</accession>
<dbReference type="RefSeq" id="WP_145351073.1">
    <property type="nucleotide sequence ID" value="NZ_CP036262.1"/>
</dbReference>
<evidence type="ECO:0000313" key="2">
    <source>
        <dbReference type="Proteomes" id="UP000320672"/>
    </source>
</evidence>
<keyword evidence="2" id="KW-1185">Reference proteome</keyword>
<organism evidence="1 2">
    <name type="scientific">Roseimaritima multifibrata</name>
    <dbReference type="NCBI Taxonomy" id="1930274"/>
    <lineage>
        <taxon>Bacteria</taxon>
        <taxon>Pseudomonadati</taxon>
        <taxon>Planctomycetota</taxon>
        <taxon>Planctomycetia</taxon>
        <taxon>Pirellulales</taxon>
        <taxon>Pirellulaceae</taxon>
        <taxon>Roseimaritima</taxon>
    </lineage>
</organism>
<dbReference type="EMBL" id="CP036262">
    <property type="protein sequence ID" value="QDS92891.1"/>
    <property type="molecule type" value="Genomic_DNA"/>
</dbReference>
<dbReference type="KEGG" id="rml:FF011L_16450"/>
<name>A0A517MDC8_9BACT</name>
<dbReference type="Proteomes" id="UP000320672">
    <property type="component" value="Chromosome"/>
</dbReference>
<gene>
    <name evidence="1" type="ORF">FF011L_16450</name>
</gene>